<keyword evidence="2" id="KW-1185">Reference proteome</keyword>
<comment type="caution">
    <text evidence="1">The sequence shown here is derived from an EMBL/GenBank/DDBJ whole genome shotgun (WGS) entry which is preliminary data.</text>
</comment>
<accession>A0ACB9QT96</accession>
<dbReference type="EMBL" id="CM042884">
    <property type="protein sequence ID" value="KAI4369191.1"/>
    <property type="molecule type" value="Genomic_DNA"/>
</dbReference>
<proteinExistence type="predicted"/>
<evidence type="ECO:0000313" key="2">
    <source>
        <dbReference type="Proteomes" id="UP001057402"/>
    </source>
</evidence>
<gene>
    <name evidence="1" type="ORF">MLD38_017666</name>
</gene>
<evidence type="ECO:0000313" key="1">
    <source>
        <dbReference type="EMBL" id="KAI4369191.1"/>
    </source>
</evidence>
<name>A0ACB9QT96_9MYRT</name>
<sequence>MPGEEQERSENWKEFLEQHAKQDHEMPSGDINEENSLVEDINDENLCIEIKDQIQRSRSVSTDEMGDKDISEAKLNVGDINEKNVSFETSEQIQPNIVTEEAGIGDSHINRTDLDGSAQSSIESESQASSKYVSKTREVKKWVNIQPILCAIDEMMSSRIPKSKDMVTNLETANDTHLQTVAKVEISEEMSNHNGQGMFGEEEPSDKKGTYSDDGKGTTDAASDKENLSKDEAEGLLDVDEALHKNKKSGCDGEELANKEEASHMEKMSNNNRKGLITAEEAPRKPNVPNDDGEDEATMEEASDESSQTSTQEEAECKAVPAEHLFPWREELESLVRGGIPKDLRGDAILPRKLLFHYANVPSLSPYAVHVLSLAAFQVWQAFVGVRTCRKEKYYQNLLAEDSTDTDSGAPDGKSGVPRKWKKQIEKDIPRTFPGHPALDENGRNSLRRLLFAYARHNPSVGYCQVMNFFAGLLLLLMPEENAFWYTLVGIIDDYFDSYFSEEMIESQMDQLVFEELTRERFPKLVNHLDFLGVQVTWISGPWFLSIFINMLPWEKVMTILRLHKTFSGPALVTTKDAADAITLLQSLAGSTFDSSQLVVTACMGFLPVTETRLRELRNKHRPAVLQVVEERSKEGRIWKVPKGLASKLYSFKHNSPPLPKGPGGKPAGPDGSKLENPSDFEKFLGGMAVNTGVNSLPDLQEQVVWLKVELCRSLEEKRSAIPGLAEELEAALMEMVKQDNRCQLSAKVERLEEEVAELRQTLEDKNEQEKAMFQVLMQVEQDQRITEEVQLNTEQEAAAQRSAVRVLEEKYEKAQASLSQMEKRAVMGESLLEATL</sequence>
<dbReference type="Proteomes" id="UP001057402">
    <property type="component" value="Chromosome 5"/>
</dbReference>
<organism evidence="1 2">
    <name type="scientific">Melastoma candidum</name>
    <dbReference type="NCBI Taxonomy" id="119954"/>
    <lineage>
        <taxon>Eukaryota</taxon>
        <taxon>Viridiplantae</taxon>
        <taxon>Streptophyta</taxon>
        <taxon>Embryophyta</taxon>
        <taxon>Tracheophyta</taxon>
        <taxon>Spermatophyta</taxon>
        <taxon>Magnoliopsida</taxon>
        <taxon>eudicotyledons</taxon>
        <taxon>Gunneridae</taxon>
        <taxon>Pentapetalae</taxon>
        <taxon>rosids</taxon>
        <taxon>malvids</taxon>
        <taxon>Myrtales</taxon>
        <taxon>Melastomataceae</taxon>
        <taxon>Melastomatoideae</taxon>
        <taxon>Melastomateae</taxon>
        <taxon>Melastoma</taxon>
    </lineage>
</organism>
<protein>
    <submittedName>
        <fullName evidence="1">Uncharacterized protein</fullName>
    </submittedName>
</protein>
<reference evidence="2" key="1">
    <citation type="journal article" date="2023" name="Front. Plant Sci.">
        <title>Chromosomal-level genome assembly of Melastoma candidum provides insights into trichome evolution.</title>
        <authorList>
            <person name="Zhong Y."/>
            <person name="Wu W."/>
            <person name="Sun C."/>
            <person name="Zou P."/>
            <person name="Liu Y."/>
            <person name="Dai S."/>
            <person name="Zhou R."/>
        </authorList>
    </citation>
    <scope>NUCLEOTIDE SEQUENCE [LARGE SCALE GENOMIC DNA]</scope>
</reference>